<organism evidence="2">
    <name type="scientific">Lutzomyia longipalpis</name>
    <name type="common">Sand fly</name>
    <dbReference type="NCBI Taxonomy" id="7200"/>
    <lineage>
        <taxon>Eukaryota</taxon>
        <taxon>Metazoa</taxon>
        <taxon>Ecdysozoa</taxon>
        <taxon>Arthropoda</taxon>
        <taxon>Hexapoda</taxon>
        <taxon>Insecta</taxon>
        <taxon>Pterygota</taxon>
        <taxon>Neoptera</taxon>
        <taxon>Endopterygota</taxon>
        <taxon>Diptera</taxon>
        <taxon>Nematocera</taxon>
        <taxon>Psychodoidea</taxon>
        <taxon>Psychodidae</taxon>
        <taxon>Lutzomyia</taxon>
        <taxon>Lutzomyia</taxon>
    </lineage>
</organism>
<protein>
    <submittedName>
        <fullName evidence="2">Putative secreted protein</fullName>
    </submittedName>
</protein>
<dbReference type="EMBL" id="GITU01004755">
    <property type="protein sequence ID" value="MBC1173458.1"/>
    <property type="molecule type" value="Transcribed_RNA"/>
</dbReference>
<proteinExistence type="predicted"/>
<sequence>MEISGIFQSACILSIAGTGLAAFLWWFKASRKLDLPPGELVDFFSSARFTTFLQMIYTFEALTLKPKITDTWMFSRLLRDDAWANFTIPRVPFPVAICVAVTVDGDRSDGTPHQRRGPPLHQLQWLRPLNRPHCLRVV</sequence>
<feature type="transmembrane region" description="Helical" evidence="1">
    <location>
        <begin position="6"/>
        <end position="27"/>
    </location>
</feature>
<reference evidence="2" key="1">
    <citation type="journal article" date="2020" name="BMC">
        <title>Leishmania infection induces a limited differential gene expression in the sand fly midgut.</title>
        <authorList>
            <person name="Coutinho-Abreu I.V."/>
            <person name="Serafim T.D."/>
            <person name="Meneses C."/>
            <person name="Kamhawi S."/>
            <person name="Oliveira F."/>
            <person name="Valenzuela J.G."/>
        </authorList>
    </citation>
    <scope>NUCLEOTIDE SEQUENCE</scope>
    <source>
        <strain evidence="2">Jacobina</strain>
        <tissue evidence="2">Midgut</tissue>
    </source>
</reference>
<dbReference type="AlphaFoldDB" id="A0A7G3ANL4"/>
<name>A0A7G3ANL4_LUTLO</name>
<evidence type="ECO:0000256" key="1">
    <source>
        <dbReference type="SAM" id="Phobius"/>
    </source>
</evidence>
<accession>A0A7G3ANL4</accession>
<keyword evidence="1" id="KW-0812">Transmembrane</keyword>
<keyword evidence="1" id="KW-1133">Transmembrane helix</keyword>
<keyword evidence="1" id="KW-0472">Membrane</keyword>
<evidence type="ECO:0000313" key="2">
    <source>
        <dbReference type="EMBL" id="MBC1173458.1"/>
    </source>
</evidence>